<sequence>MAKTRKTKEKDLIDQMLDQVNLKGLSRDEVLGQDGLLKQLTGKLLSKIQEKFKQLGRRAINVGVDVQNYRPVSIEEVIKKADAAG</sequence>
<proteinExistence type="predicted"/>
<name>F5YJR7_TREPZ</name>
<dbReference type="KEGG" id="tpi:TREPR_2071"/>
<dbReference type="AlphaFoldDB" id="F5YJR7"/>
<dbReference type="STRING" id="545694.TREPR_2071"/>
<keyword evidence="2" id="KW-1185">Reference proteome</keyword>
<evidence type="ECO:0000313" key="1">
    <source>
        <dbReference type="EMBL" id="AEF84209.1"/>
    </source>
</evidence>
<accession>F5YJR7</accession>
<protein>
    <submittedName>
        <fullName evidence="1">Uncharacterized protein</fullName>
    </submittedName>
</protein>
<gene>
    <name evidence="1" type="ordered locus">TREPR_2071</name>
</gene>
<dbReference type="HOGENOM" id="CLU_2511723_0_0_12"/>
<evidence type="ECO:0000313" key="2">
    <source>
        <dbReference type="Proteomes" id="UP000009223"/>
    </source>
</evidence>
<reference evidence="1 2" key="2">
    <citation type="journal article" date="2011" name="ISME J.">
        <title>RNA-seq reveals cooperative metabolic interactions between two termite-gut spirochete species in co-culture.</title>
        <authorList>
            <person name="Rosenthal A.Z."/>
            <person name="Matson E.G."/>
            <person name="Eldar A."/>
            <person name="Leadbetter J.R."/>
        </authorList>
    </citation>
    <scope>NUCLEOTIDE SEQUENCE [LARGE SCALE GENOMIC DNA]</scope>
    <source>
        <strain evidence="2">ATCC BAA-887 / DSM 12427 / ZAS-2</strain>
    </source>
</reference>
<dbReference type="EMBL" id="CP001843">
    <property type="protein sequence ID" value="AEF84209.1"/>
    <property type="molecule type" value="Genomic_DNA"/>
</dbReference>
<reference evidence="2" key="1">
    <citation type="submission" date="2009-12" db="EMBL/GenBank/DDBJ databases">
        <title>Complete sequence of Treponema primitia strain ZAS-2.</title>
        <authorList>
            <person name="Tetu S.G."/>
            <person name="Matson E."/>
            <person name="Ren Q."/>
            <person name="Seshadri R."/>
            <person name="Elbourne L."/>
            <person name="Hassan K.A."/>
            <person name="Durkin A."/>
            <person name="Radune D."/>
            <person name="Mohamoud Y."/>
            <person name="Shay R."/>
            <person name="Jin S."/>
            <person name="Zhang X."/>
            <person name="Lucey K."/>
            <person name="Ballor N.R."/>
            <person name="Ottesen E."/>
            <person name="Rosenthal R."/>
            <person name="Allen A."/>
            <person name="Leadbetter J.R."/>
            <person name="Paulsen I.T."/>
        </authorList>
    </citation>
    <scope>NUCLEOTIDE SEQUENCE [LARGE SCALE GENOMIC DNA]</scope>
    <source>
        <strain evidence="2">ATCC BAA-887 / DSM 12427 / ZAS-2</strain>
    </source>
</reference>
<dbReference type="Proteomes" id="UP000009223">
    <property type="component" value="Chromosome"/>
</dbReference>
<organism evidence="1 2">
    <name type="scientific">Treponema primitia (strain ATCC BAA-887 / DSM 12427 / ZAS-2)</name>
    <dbReference type="NCBI Taxonomy" id="545694"/>
    <lineage>
        <taxon>Bacteria</taxon>
        <taxon>Pseudomonadati</taxon>
        <taxon>Spirochaetota</taxon>
        <taxon>Spirochaetia</taxon>
        <taxon>Spirochaetales</taxon>
        <taxon>Treponemataceae</taxon>
        <taxon>Treponema</taxon>
    </lineage>
</organism>